<evidence type="ECO:0000313" key="1">
    <source>
        <dbReference type="EMBL" id="CVK32622.1"/>
    </source>
</evidence>
<dbReference type="PANTHER" id="PTHR33988">
    <property type="entry name" value="ENDORIBONUCLEASE MAZF-RELATED"/>
    <property type="match status" value="1"/>
</dbReference>
<dbReference type="InterPro" id="IPR003477">
    <property type="entry name" value="PemK-like"/>
</dbReference>
<protein>
    <submittedName>
        <fullName evidence="1">PemK-like protein</fullName>
    </submittedName>
</protein>
<dbReference type="GO" id="GO:0006402">
    <property type="term" value="P:mRNA catabolic process"/>
    <property type="evidence" value="ECO:0007669"/>
    <property type="project" value="TreeGrafter"/>
</dbReference>
<dbReference type="RefSeq" id="WP_014867004.1">
    <property type="nucleotide sequence ID" value="NZ_BSDU01000002.1"/>
</dbReference>
<dbReference type="InterPro" id="IPR011067">
    <property type="entry name" value="Plasmid_toxin/cell-grow_inhib"/>
</dbReference>
<sequence length="111" mass="11973">MRRSRGDIWFVDLTDARGHEQSGMRPAVVLAVAYGGMTIVVPLTTTPAAFGFPHTHSIEKSSENGLSSDSAALVFQIVALSQDRFVRKIGRCPGGDMEAISVLLKDLLSLE</sequence>
<dbReference type="GO" id="GO:0016075">
    <property type="term" value="P:rRNA catabolic process"/>
    <property type="evidence" value="ECO:0007669"/>
    <property type="project" value="TreeGrafter"/>
</dbReference>
<dbReference type="Gene3D" id="2.30.30.110">
    <property type="match status" value="1"/>
</dbReference>
<dbReference type="GO" id="GO:0004521">
    <property type="term" value="F:RNA endonuclease activity"/>
    <property type="evidence" value="ECO:0007669"/>
    <property type="project" value="TreeGrafter"/>
</dbReference>
<name>A0A0X3BKH4_9EURY</name>
<proteinExistence type="predicted"/>
<dbReference type="KEGG" id="mema:MMAB1_1409"/>
<dbReference type="SUPFAM" id="SSF50118">
    <property type="entry name" value="Cell growth inhibitor/plasmid maintenance toxic component"/>
    <property type="match status" value="1"/>
</dbReference>
<gene>
    <name evidence="1" type="ORF">MMAB1_1409</name>
</gene>
<dbReference type="Pfam" id="PF02452">
    <property type="entry name" value="PemK_toxin"/>
    <property type="match status" value="1"/>
</dbReference>
<dbReference type="EMBL" id="LT158599">
    <property type="protein sequence ID" value="CVK32622.1"/>
    <property type="molecule type" value="Genomic_DNA"/>
</dbReference>
<dbReference type="AlphaFoldDB" id="A0A0X3BKH4"/>
<dbReference type="GeneID" id="27137286"/>
<dbReference type="OrthoDB" id="109270at2157"/>
<accession>A0A0X3BKH4</accession>
<dbReference type="GeneID" id="13355620"/>
<dbReference type="Proteomes" id="UP000069850">
    <property type="component" value="Chromosome 1"/>
</dbReference>
<reference evidence="1 2" key="1">
    <citation type="submission" date="2016-01" db="EMBL/GenBank/DDBJ databases">
        <authorList>
            <person name="Manzoor S."/>
        </authorList>
    </citation>
    <scope>NUCLEOTIDE SEQUENCE [LARGE SCALE GENOMIC DNA]</scope>
    <source>
        <strain evidence="1">Methanoculleus sp MAB1</strain>
    </source>
</reference>
<dbReference type="GO" id="GO:0003677">
    <property type="term" value="F:DNA binding"/>
    <property type="evidence" value="ECO:0007669"/>
    <property type="project" value="InterPro"/>
</dbReference>
<evidence type="ECO:0000313" key="2">
    <source>
        <dbReference type="Proteomes" id="UP000069850"/>
    </source>
</evidence>
<organism evidence="1 2">
    <name type="scientific">Methanoculleus bourgensis</name>
    <dbReference type="NCBI Taxonomy" id="83986"/>
    <lineage>
        <taxon>Archaea</taxon>
        <taxon>Methanobacteriati</taxon>
        <taxon>Methanobacteriota</taxon>
        <taxon>Stenosarchaea group</taxon>
        <taxon>Methanomicrobia</taxon>
        <taxon>Methanomicrobiales</taxon>
        <taxon>Methanomicrobiaceae</taxon>
        <taxon>Methanoculleus</taxon>
    </lineage>
</organism>